<name>A0ABR9NM20_9GAMM</name>
<dbReference type="SUPFAM" id="SSF50129">
    <property type="entry name" value="GroES-like"/>
    <property type="match status" value="1"/>
</dbReference>
<dbReference type="InterPro" id="IPR036291">
    <property type="entry name" value="NAD(P)-bd_dom_sf"/>
</dbReference>
<dbReference type="Gene3D" id="3.90.180.10">
    <property type="entry name" value="Medium-chain alcohol dehydrogenases, catalytic domain"/>
    <property type="match status" value="1"/>
</dbReference>
<keyword evidence="2" id="KW-0479">Metal-binding</keyword>
<dbReference type="PANTHER" id="PTHR43482">
    <property type="entry name" value="PROTEIN AST1-RELATED"/>
    <property type="match status" value="1"/>
</dbReference>
<dbReference type="Proteomes" id="UP000619170">
    <property type="component" value="Unassembled WGS sequence"/>
</dbReference>
<evidence type="ECO:0000313" key="5">
    <source>
        <dbReference type="Proteomes" id="UP000619170"/>
    </source>
</evidence>
<sequence>MNSKINYAVAICEPLELEHPDSFMDVQIPYPEALPHDVIVKVQAISINPADTRARRRKTKDNQTTVLGWDVAGTIVEIGSKVSEKFKIGDTVYYAGDISRSGGNCTYHAIDSRLIAHVPQSISIEDAAALPLVSLTAWEALFERLSVQISTNHIDLLLEDDENQPRSLLVIGGAGGVGSMAIQLAKLVPQLTVISTASRQETSDWCKKLGADHIIDHTQDITTQLAQLGYSEVDYVLICNSPDSYFDQLSNMTRPFGKICSIVPFSHPQDFNLLMKKSLSFHWELMFTRSSFQTPDMAKQSEILGHIAKLINQNIIISPRFTSLHPINAKTIKQAHLLIESNKTIGKIVVVNDKAN</sequence>
<reference evidence="4 5" key="1">
    <citation type="submission" date="2020-10" db="EMBL/GenBank/DDBJ databases">
        <authorList>
            <person name="Mohd Rani F."/>
        </authorList>
    </citation>
    <scope>NUCLEOTIDE SEQUENCE [LARGE SCALE GENOMIC DNA]</scope>
    <source>
        <strain evidence="4 5">AC1583</strain>
    </source>
</reference>
<dbReference type="InterPro" id="IPR013154">
    <property type="entry name" value="ADH-like_N"/>
</dbReference>
<evidence type="ECO:0000259" key="3">
    <source>
        <dbReference type="SMART" id="SM00829"/>
    </source>
</evidence>
<dbReference type="Gene3D" id="3.40.50.720">
    <property type="entry name" value="NAD(P)-binding Rossmann-like Domain"/>
    <property type="match status" value="1"/>
</dbReference>
<dbReference type="EMBL" id="JADAZL010000009">
    <property type="protein sequence ID" value="MBE2165991.1"/>
    <property type="molecule type" value="Genomic_DNA"/>
</dbReference>
<dbReference type="InterPro" id="IPR013149">
    <property type="entry name" value="ADH-like_C"/>
</dbReference>
<dbReference type="CDD" id="cd08252">
    <property type="entry name" value="AL_MDR"/>
    <property type="match status" value="1"/>
</dbReference>
<dbReference type="InterPro" id="IPR011032">
    <property type="entry name" value="GroES-like_sf"/>
</dbReference>
<dbReference type="NCBIfam" id="TIGR02817">
    <property type="entry name" value="adh_fam_1"/>
    <property type="match status" value="1"/>
</dbReference>
<dbReference type="PANTHER" id="PTHR43482:SF1">
    <property type="entry name" value="PROTEIN AST1-RELATED"/>
    <property type="match status" value="1"/>
</dbReference>
<dbReference type="InterPro" id="IPR052585">
    <property type="entry name" value="Lipid_raft_assoc_Zn_ADH"/>
</dbReference>
<dbReference type="SUPFAM" id="SSF51735">
    <property type="entry name" value="NAD(P)-binding Rossmann-fold domains"/>
    <property type="match status" value="1"/>
</dbReference>
<dbReference type="InterPro" id="IPR020843">
    <property type="entry name" value="ER"/>
</dbReference>
<keyword evidence="5" id="KW-1185">Reference proteome</keyword>
<dbReference type="SMART" id="SM00829">
    <property type="entry name" value="PKS_ER"/>
    <property type="match status" value="1"/>
</dbReference>
<dbReference type="InterPro" id="IPR014182">
    <property type="entry name" value="ADH_Zn_typ-1"/>
</dbReference>
<organism evidence="4 5">
    <name type="scientific">Acinetobacter oleivorans</name>
    <dbReference type="NCBI Taxonomy" id="1148157"/>
    <lineage>
        <taxon>Bacteria</taxon>
        <taxon>Pseudomonadati</taxon>
        <taxon>Pseudomonadota</taxon>
        <taxon>Gammaproteobacteria</taxon>
        <taxon>Moraxellales</taxon>
        <taxon>Moraxellaceae</taxon>
        <taxon>Acinetobacter</taxon>
    </lineage>
</organism>
<protein>
    <recommendedName>
        <fullName evidence="2">Zinc-type alcohol dehydrogenase-like protein</fullName>
    </recommendedName>
</protein>
<dbReference type="RefSeq" id="WP_192834849.1">
    <property type="nucleotide sequence ID" value="NZ_JADAZL010000009.1"/>
</dbReference>
<dbReference type="Pfam" id="PF00107">
    <property type="entry name" value="ADH_zinc_N"/>
    <property type="match status" value="1"/>
</dbReference>
<evidence type="ECO:0000313" key="4">
    <source>
        <dbReference type="EMBL" id="MBE2165991.1"/>
    </source>
</evidence>
<keyword evidence="2" id="KW-0862">Zinc</keyword>
<proteinExistence type="inferred from homology"/>
<comment type="similarity">
    <text evidence="1 2">Belongs to the zinc-containing alcohol dehydrogenase family. Quinone oxidoreductase subfamily.</text>
</comment>
<accession>A0ABR9NM20</accession>
<evidence type="ECO:0000256" key="1">
    <source>
        <dbReference type="ARBA" id="ARBA00010371"/>
    </source>
</evidence>
<gene>
    <name evidence="4" type="ORF">IIQ43_15835</name>
</gene>
<comment type="caution">
    <text evidence="4">The sequence shown here is derived from an EMBL/GenBank/DDBJ whole genome shotgun (WGS) entry which is preliminary data.</text>
</comment>
<feature type="domain" description="Enoyl reductase (ER)" evidence="3">
    <location>
        <begin position="18"/>
        <end position="350"/>
    </location>
</feature>
<evidence type="ECO:0000256" key="2">
    <source>
        <dbReference type="RuleBase" id="RU364000"/>
    </source>
</evidence>
<reference evidence="5" key="2">
    <citation type="submission" date="2023-07" db="EMBL/GenBank/DDBJ databases">
        <title>Acinetobacter oleivorans assembled AC1583.</title>
        <authorList>
            <person name="Yeo C.C."/>
        </authorList>
    </citation>
    <scope>NUCLEOTIDE SEQUENCE [LARGE SCALE GENOMIC DNA]</scope>
    <source>
        <strain evidence="5">AC1583</strain>
    </source>
</reference>
<dbReference type="Pfam" id="PF08240">
    <property type="entry name" value="ADH_N"/>
    <property type="match status" value="1"/>
</dbReference>
<keyword evidence="2" id="KW-0560">Oxidoreductase</keyword>